<evidence type="ECO:0000256" key="1">
    <source>
        <dbReference type="ARBA" id="ARBA00022737"/>
    </source>
</evidence>
<dbReference type="Proteomes" id="UP001201812">
    <property type="component" value="Unassembled WGS sequence"/>
</dbReference>
<keyword evidence="2 3" id="KW-0040">ANK repeat</keyword>
<feature type="repeat" description="ANK" evidence="3">
    <location>
        <begin position="88"/>
        <end position="120"/>
    </location>
</feature>
<feature type="repeat" description="ANK" evidence="3">
    <location>
        <begin position="55"/>
        <end position="87"/>
    </location>
</feature>
<accession>A0AAD4MX40</accession>
<dbReference type="PANTHER" id="PTHR24171">
    <property type="entry name" value="ANKYRIN REPEAT DOMAIN-CONTAINING PROTEIN 39-RELATED"/>
    <property type="match status" value="1"/>
</dbReference>
<comment type="caution">
    <text evidence="4">The sequence shown here is derived from an EMBL/GenBank/DDBJ whole genome shotgun (WGS) entry which is preliminary data.</text>
</comment>
<protein>
    <submittedName>
        <fullName evidence="4">Ankyrin repeats (3 copies) domain-containing protein</fullName>
    </submittedName>
</protein>
<evidence type="ECO:0000256" key="3">
    <source>
        <dbReference type="PROSITE-ProRule" id="PRU00023"/>
    </source>
</evidence>
<reference evidence="4" key="1">
    <citation type="submission" date="2022-01" db="EMBL/GenBank/DDBJ databases">
        <title>Genome Sequence Resource for Two Populations of Ditylenchus destructor, the Migratory Endoparasitic Phytonematode.</title>
        <authorList>
            <person name="Zhang H."/>
            <person name="Lin R."/>
            <person name="Xie B."/>
        </authorList>
    </citation>
    <scope>NUCLEOTIDE SEQUENCE</scope>
    <source>
        <strain evidence="4">BazhouSP</strain>
    </source>
</reference>
<keyword evidence="1" id="KW-0677">Repeat</keyword>
<sequence length="184" mass="20383">MFETCDNRISRTSFGSDSNLGPLDDRVILNAVESGCLESILRLLVRGFNANSRIGSTTALHVAVNHNRNTVIEYLLLNDAKINNVDDDLNTPLHVAARIGQTIVVYQLLKKNSNKSLKNRNGQTPLDIAMEACHADIVTLLRLHELESSNDDMSVTMTDVDNFIDDLAAKQKLEMEEKASISTE</sequence>
<proteinExistence type="predicted"/>
<evidence type="ECO:0000256" key="2">
    <source>
        <dbReference type="ARBA" id="ARBA00023043"/>
    </source>
</evidence>
<keyword evidence="5" id="KW-1185">Reference proteome</keyword>
<dbReference type="PROSITE" id="PS50297">
    <property type="entry name" value="ANK_REP_REGION"/>
    <property type="match status" value="2"/>
</dbReference>
<dbReference type="EMBL" id="JAKKPZ010000028">
    <property type="protein sequence ID" value="KAI1710012.1"/>
    <property type="molecule type" value="Genomic_DNA"/>
</dbReference>
<dbReference type="Gene3D" id="1.25.40.20">
    <property type="entry name" value="Ankyrin repeat-containing domain"/>
    <property type="match status" value="2"/>
</dbReference>
<dbReference type="SMART" id="SM00248">
    <property type="entry name" value="ANK"/>
    <property type="match status" value="3"/>
</dbReference>
<dbReference type="PROSITE" id="PS50088">
    <property type="entry name" value="ANK_REPEAT"/>
    <property type="match status" value="2"/>
</dbReference>
<organism evidence="4 5">
    <name type="scientific">Ditylenchus destructor</name>
    <dbReference type="NCBI Taxonomy" id="166010"/>
    <lineage>
        <taxon>Eukaryota</taxon>
        <taxon>Metazoa</taxon>
        <taxon>Ecdysozoa</taxon>
        <taxon>Nematoda</taxon>
        <taxon>Chromadorea</taxon>
        <taxon>Rhabditida</taxon>
        <taxon>Tylenchina</taxon>
        <taxon>Tylenchomorpha</taxon>
        <taxon>Sphaerularioidea</taxon>
        <taxon>Anguinidae</taxon>
        <taxon>Anguininae</taxon>
        <taxon>Ditylenchus</taxon>
    </lineage>
</organism>
<gene>
    <name evidence="4" type="ORF">DdX_11024</name>
</gene>
<evidence type="ECO:0000313" key="4">
    <source>
        <dbReference type="EMBL" id="KAI1710012.1"/>
    </source>
</evidence>
<dbReference type="AlphaFoldDB" id="A0AAD4MX40"/>
<name>A0AAD4MX40_9BILA</name>
<dbReference type="Pfam" id="PF12796">
    <property type="entry name" value="Ank_2"/>
    <property type="match status" value="1"/>
</dbReference>
<evidence type="ECO:0000313" key="5">
    <source>
        <dbReference type="Proteomes" id="UP001201812"/>
    </source>
</evidence>
<dbReference type="InterPro" id="IPR002110">
    <property type="entry name" value="Ankyrin_rpt"/>
</dbReference>
<dbReference type="InterPro" id="IPR036770">
    <property type="entry name" value="Ankyrin_rpt-contain_sf"/>
</dbReference>
<dbReference type="SUPFAM" id="SSF48403">
    <property type="entry name" value="Ankyrin repeat"/>
    <property type="match status" value="1"/>
</dbReference>